<keyword evidence="10" id="KW-0472">Membrane</keyword>
<reference evidence="16 17" key="1">
    <citation type="submission" date="2019-07" db="EMBL/GenBank/DDBJ databases">
        <title>Genomics analysis of Aphanomyces spp. identifies a new class of oomycete effector associated with host adaptation.</title>
        <authorList>
            <person name="Gaulin E."/>
        </authorList>
    </citation>
    <scope>NUCLEOTIDE SEQUENCE [LARGE SCALE GENOMIC DNA]</scope>
    <source>
        <strain evidence="16 17">ATCC 201684</strain>
    </source>
</reference>
<dbReference type="OrthoDB" id="5086500at2759"/>
<dbReference type="InterPro" id="IPR011989">
    <property type="entry name" value="ARM-like"/>
</dbReference>
<name>A0A6G0W7Z0_9STRA</name>
<organism evidence="16 17">
    <name type="scientific">Aphanomyces euteiches</name>
    <dbReference type="NCBI Taxonomy" id="100861"/>
    <lineage>
        <taxon>Eukaryota</taxon>
        <taxon>Sar</taxon>
        <taxon>Stramenopiles</taxon>
        <taxon>Oomycota</taxon>
        <taxon>Saprolegniomycetes</taxon>
        <taxon>Saprolegniales</taxon>
        <taxon>Verrucalvaceae</taxon>
        <taxon>Aphanomyces</taxon>
    </lineage>
</organism>
<evidence type="ECO:0000256" key="15">
    <source>
        <dbReference type="ARBA" id="ARBA00041701"/>
    </source>
</evidence>
<dbReference type="EMBL" id="VJMJ01000313">
    <property type="protein sequence ID" value="KAF0723242.1"/>
    <property type="molecule type" value="Genomic_DNA"/>
</dbReference>
<dbReference type="Proteomes" id="UP000481153">
    <property type="component" value="Unassembled WGS sequence"/>
</dbReference>
<protein>
    <recommendedName>
        <fullName evidence="14">Protein SERAC1</fullName>
    </recommendedName>
    <alternativeName>
        <fullName evidence="15">Serine active site-containing protein 1</fullName>
    </alternativeName>
</protein>
<dbReference type="Gene3D" id="3.40.50.1820">
    <property type="entry name" value="alpha/beta hydrolase"/>
    <property type="match status" value="1"/>
</dbReference>
<dbReference type="GO" id="GO:0008654">
    <property type="term" value="P:phospholipid biosynthetic process"/>
    <property type="evidence" value="ECO:0007669"/>
    <property type="project" value="UniProtKB-KW"/>
</dbReference>
<dbReference type="Gene3D" id="1.25.10.10">
    <property type="entry name" value="Leucine-rich Repeat Variant"/>
    <property type="match status" value="2"/>
</dbReference>
<dbReference type="InterPro" id="IPR029058">
    <property type="entry name" value="AB_hydrolase_fold"/>
</dbReference>
<keyword evidence="9" id="KW-0496">Mitochondrion</keyword>
<keyword evidence="5" id="KW-0812">Transmembrane</keyword>
<evidence type="ECO:0000256" key="1">
    <source>
        <dbReference type="ARBA" id="ARBA00004167"/>
    </source>
</evidence>
<evidence type="ECO:0000256" key="3">
    <source>
        <dbReference type="ARBA" id="ARBA00004240"/>
    </source>
</evidence>
<dbReference type="AlphaFoldDB" id="A0A6G0W7Z0"/>
<dbReference type="PANTHER" id="PTHR48182:SF2">
    <property type="entry name" value="PROTEIN SERAC1"/>
    <property type="match status" value="1"/>
</dbReference>
<evidence type="ECO:0000256" key="6">
    <source>
        <dbReference type="ARBA" id="ARBA00022824"/>
    </source>
</evidence>
<evidence type="ECO:0000256" key="13">
    <source>
        <dbReference type="ARBA" id="ARBA00038024"/>
    </source>
</evidence>
<evidence type="ECO:0000256" key="7">
    <source>
        <dbReference type="ARBA" id="ARBA00022989"/>
    </source>
</evidence>
<keyword evidence="4" id="KW-0444">Lipid biosynthesis</keyword>
<keyword evidence="11" id="KW-0594">Phospholipid biosynthesis</keyword>
<comment type="similarity">
    <text evidence="13">Belongs to the SERAC1 family.</text>
</comment>
<evidence type="ECO:0000256" key="2">
    <source>
        <dbReference type="ARBA" id="ARBA00004173"/>
    </source>
</evidence>
<comment type="subcellular location">
    <subcellularLocation>
        <location evidence="3">Endoplasmic reticulum</location>
    </subcellularLocation>
    <subcellularLocation>
        <location evidence="1">Membrane</location>
        <topology evidence="1">Single-pass membrane protein</topology>
    </subcellularLocation>
    <subcellularLocation>
        <location evidence="2">Mitochondrion</location>
    </subcellularLocation>
</comment>
<evidence type="ECO:0000313" key="17">
    <source>
        <dbReference type="Proteomes" id="UP000481153"/>
    </source>
</evidence>
<keyword evidence="6" id="KW-0256">Endoplasmic reticulum</keyword>
<evidence type="ECO:0000256" key="12">
    <source>
        <dbReference type="ARBA" id="ARBA00023264"/>
    </source>
</evidence>
<evidence type="ECO:0000256" key="11">
    <source>
        <dbReference type="ARBA" id="ARBA00023209"/>
    </source>
</evidence>
<dbReference type="GO" id="GO:0005783">
    <property type="term" value="C:endoplasmic reticulum"/>
    <property type="evidence" value="ECO:0007669"/>
    <property type="project" value="UniProtKB-SubCell"/>
</dbReference>
<keyword evidence="7" id="KW-1133">Transmembrane helix</keyword>
<gene>
    <name evidence="16" type="ORF">Ae201684_017858</name>
</gene>
<proteinExistence type="inferred from homology"/>
<evidence type="ECO:0000256" key="4">
    <source>
        <dbReference type="ARBA" id="ARBA00022516"/>
    </source>
</evidence>
<evidence type="ECO:0000313" key="16">
    <source>
        <dbReference type="EMBL" id="KAF0723242.1"/>
    </source>
</evidence>
<dbReference type="InterPro" id="IPR052374">
    <property type="entry name" value="SERAC1"/>
</dbReference>
<evidence type="ECO:0000256" key="10">
    <source>
        <dbReference type="ARBA" id="ARBA00023136"/>
    </source>
</evidence>
<comment type="caution">
    <text evidence="16">The sequence shown here is derived from an EMBL/GenBank/DDBJ whole genome shotgun (WGS) entry which is preliminary data.</text>
</comment>
<evidence type="ECO:0000256" key="8">
    <source>
        <dbReference type="ARBA" id="ARBA00023098"/>
    </source>
</evidence>
<keyword evidence="8" id="KW-0443">Lipid metabolism</keyword>
<dbReference type="VEuPathDB" id="FungiDB:AeMF1_021539"/>
<accession>A0A6G0W7Z0</accession>
<dbReference type="PANTHER" id="PTHR48182">
    <property type="entry name" value="PROTEIN SERAC1"/>
    <property type="match status" value="1"/>
</dbReference>
<dbReference type="InterPro" id="IPR016024">
    <property type="entry name" value="ARM-type_fold"/>
</dbReference>
<evidence type="ECO:0000256" key="9">
    <source>
        <dbReference type="ARBA" id="ARBA00023128"/>
    </source>
</evidence>
<evidence type="ECO:0000256" key="5">
    <source>
        <dbReference type="ARBA" id="ARBA00022692"/>
    </source>
</evidence>
<keyword evidence="12" id="KW-1208">Phospholipid metabolism</keyword>
<evidence type="ECO:0000256" key="14">
    <source>
        <dbReference type="ARBA" id="ARBA00040991"/>
    </source>
</evidence>
<dbReference type="SUPFAM" id="SSF53474">
    <property type="entry name" value="alpha/beta-Hydrolases"/>
    <property type="match status" value="1"/>
</dbReference>
<sequence length="883" mass="95879">MMHTRRLVGALAGVAGAGYMSFSPWWLESDEPEKDKVVLAARPRTFETVDPRQATAGSRQYGLEQSPFRDLGDLVASATVVASQAYMNWVTQGISSPPAPYEVALNSTMITSKQAQATIDSSNFSLLLNVVAGDTRNSLPDATYRAINTLATNVDCAAAIAERATRYGKKALLHLAKRHDMDPRLGDALRALTVLNGTECQFGPANLSSLVTLACTPNLPQPYAEFAWWALAASASNKSLTPRYRWRKEWLGDDRVARTRSILMKNPYIWSALLTTAGAGSSPQVQLQAARLVKEMCASGLPIDDDRRLDLIFDWLASDTIPVCAEALQILTQVAAHESGRTKLASRGTLDFLHHKLEANDDARLTALLLGTVHALAFGASLDERSLSSVTSDADVNMHHEDWLADMDEPTYVRGWIDLLTSFVAHDDADVAANAVACLDALSTHGMYRNQGMQEWVIAILDAVLETVPVEVRRQASSVRAAKSRTRPLKSEPQSTPTAYLKAHTRALRALGFALDRPESHAAFIRAGGLPLLRAMLQSLDDASYPREAVTALQVEWARVVANLVSTSKKHAELQDPFWTTQLTRLATSSNLQVKTHATRGLHNLHRTKDAATYMEGVHPFTLDSSAPFDVDVVFVHGLLGCPYETWIADGEPTVWAAEWLIQDLRQRHMNPRVVSLGYDSKLFASESSFATLGLDATSEDLRIKLKRAGVGVDRPVVFVAHSMGGIVVKKMLHDDAMSSEAATLAVNTKGLVFYGVPHKGSPVAAAIFPVAAAVQRQGIHLQHPVTADLHGTPRLDELNAWCAKFAKDKAVRVVSIGESTPVKLPLVGVEALVVPAASSNPGFGEYVQLPATDHIQVCKPASIADARYTMARDVVVAAVAKN</sequence>
<dbReference type="GO" id="GO:0016020">
    <property type="term" value="C:membrane"/>
    <property type="evidence" value="ECO:0007669"/>
    <property type="project" value="UniProtKB-SubCell"/>
</dbReference>
<dbReference type="GO" id="GO:0005739">
    <property type="term" value="C:mitochondrion"/>
    <property type="evidence" value="ECO:0007669"/>
    <property type="project" value="UniProtKB-SubCell"/>
</dbReference>
<keyword evidence="17" id="KW-1185">Reference proteome</keyword>
<dbReference type="SUPFAM" id="SSF48371">
    <property type="entry name" value="ARM repeat"/>
    <property type="match status" value="1"/>
</dbReference>